<dbReference type="InterPro" id="IPR015943">
    <property type="entry name" value="WD40/YVTN_repeat-like_dom_sf"/>
</dbReference>
<evidence type="ECO:0000313" key="5">
    <source>
        <dbReference type="EMBL" id="CAD8985321.1"/>
    </source>
</evidence>
<dbReference type="InterPro" id="IPR036322">
    <property type="entry name" value="WD40_repeat_dom_sf"/>
</dbReference>
<protein>
    <recommendedName>
        <fullName evidence="4">EML-like first beta-propeller domain-containing protein</fullName>
    </recommendedName>
</protein>
<gene>
    <name evidence="5" type="ORF">HAND00432_LOCUS36334</name>
</gene>
<dbReference type="Pfam" id="PF23409">
    <property type="entry name" value="Beta-prop_EML"/>
    <property type="match status" value="1"/>
</dbReference>
<keyword evidence="2" id="KW-0677">Repeat</keyword>
<dbReference type="PROSITE" id="PS50294">
    <property type="entry name" value="WD_REPEATS_REGION"/>
    <property type="match status" value="4"/>
</dbReference>
<dbReference type="AlphaFoldDB" id="A0A7S1HLU2"/>
<dbReference type="SUPFAM" id="SSF82171">
    <property type="entry name" value="DPP6 N-terminal domain-like"/>
    <property type="match status" value="1"/>
</dbReference>
<dbReference type="Pfam" id="PF23410">
    <property type="entry name" value="Beta-prop_VPS8"/>
    <property type="match status" value="1"/>
</dbReference>
<feature type="repeat" description="WD" evidence="3">
    <location>
        <begin position="458"/>
        <end position="499"/>
    </location>
</feature>
<dbReference type="GO" id="GO:0005929">
    <property type="term" value="C:cilium"/>
    <property type="evidence" value="ECO:0007669"/>
    <property type="project" value="UniProtKB-ARBA"/>
</dbReference>
<keyword evidence="1 3" id="KW-0853">WD repeat</keyword>
<organism evidence="5">
    <name type="scientific">Hemiselmis andersenii</name>
    <name type="common">Cryptophyte alga</name>
    <dbReference type="NCBI Taxonomy" id="464988"/>
    <lineage>
        <taxon>Eukaryota</taxon>
        <taxon>Cryptophyceae</taxon>
        <taxon>Cryptomonadales</taxon>
        <taxon>Hemiselmidaceae</taxon>
        <taxon>Hemiselmis</taxon>
    </lineage>
</organism>
<dbReference type="InterPro" id="IPR050630">
    <property type="entry name" value="WD_repeat_EMAP"/>
</dbReference>
<evidence type="ECO:0000259" key="4">
    <source>
        <dbReference type="Pfam" id="PF23409"/>
    </source>
</evidence>
<dbReference type="EMBL" id="HBFX01060371">
    <property type="protein sequence ID" value="CAD8985321.1"/>
    <property type="molecule type" value="Transcribed_RNA"/>
</dbReference>
<feature type="domain" description="EML-like first beta-propeller" evidence="4">
    <location>
        <begin position="45"/>
        <end position="315"/>
    </location>
</feature>
<dbReference type="SUPFAM" id="SSF50978">
    <property type="entry name" value="WD40 repeat-like"/>
    <property type="match status" value="1"/>
</dbReference>
<dbReference type="InterPro" id="IPR055439">
    <property type="entry name" value="Beta-prop_EML_1st"/>
</dbReference>
<reference evidence="5" key="1">
    <citation type="submission" date="2021-01" db="EMBL/GenBank/DDBJ databases">
        <authorList>
            <person name="Corre E."/>
            <person name="Pelletier E."/>
            <person name="Niang G."/>
            <person name="Scheremetjew M."/>
            <person name="Finn R."/>
            <person name="Kale V."/>
            <person name="Holt S."/>
            <person name="Cochrane G."/>
            <person name="Meng A."/>
            <person name="Brown T."/>
            <person name="Cohen L."/>
        </authorList>
    </citation>
    <scope>NUCLEOTIDE SEQUENCE</scope>
    <source>
        <strain evidence="5">CCMP644</strain>
    </source>
</reference>
<dbReference type="InterPro" id="IPR019775">
    <property type="entry name" value="WD40_repeat_CS"/>
</dbReference>
<evidence type="ECO:0000256" key="2">
    <source>
        <dbReference type="ARBA" id="ARBA00022737"/>
    </source>
</evidence>
<feature type="repeat" description="WD" evidence="3">
    <location>
        <begin position="500"/>
        <end position="541"/>
    </location>
</feature>
<dbReference type="Gene3D" id="2.130.10.10">
    <property type="entry name" value="YVTN repeat-like/Quinoprotein amine dehydrogenase"/>
    <property type="match status" value="3"/>
</dbReference>
<dbReference type="CDD" id="cd00200">
    <property type="entry name" value="WD40"/>
    <property type="match status" value="1"/>
</dbReference>
<dbReference type="PANTHER" id="PTHR13720">
    <property type="entry name" value="WD-40 REPEAT PROTEIN"/>
    <property type="match status" value="1"/>
</dbReference>
<evidence type="ECO:0000256" key="3">
    <source>
        <dbReference type="PROSITE-ProRule" id="PRU00221"/>
    </source>
</evidence>
<name>A0A7S1HLU2_HEMAN</name>
<dbReference type="PROSITE" id="PS00678">
    <property type="entry name" value="WD_REPEATS_1"/>
    <property type="match status" value="3"/>
</dbReference>
<proteinExistence type="predicted"/>
<feature type="repeat" description="WD" evidence="3">
    <location>
        <begin position="331"/>
        <end position="373"/>
    </location>
</feature>
<feature type="repeat" description="WD" evidence="3">
    <location>
        <begin position="583"/>
        <end position="618"/>
    </location>
</feature>
<feature type="repeat" description="WD" evidence="3">
    <location>
        <begin position="416"/>
        <end position="457"/>
    </location>
</feature>
<evidence type="ECO:0000256" key="1">
    <source>
        <dbReference type="ARBA" id="ARBA00022574"/>
    </source>
</evidence>
<dbReference type="Pfam" id="PF00400">
    <property type="entry name" value="WD40"/>
    <property type="match status" value="3"/>
</dbReference>
<accession>A0A7S1HLU2</accession>
<dbReference type="PROSITE" id="PS50082">
    <property type="entry name" value="WD_REPEATS_2"/>
    <property type="match status" value="6"/>
</dbReference>
<dbReference type="SMART" id="SM00320">
    <property type="entry name" value="WD40"/>
    <property type="match status" value="10"/>
</dbReference>
<dbReference type="InterPro" id="IPR020472">
    <property type="entry name" value="WD40_PAC1"/>
</dbReference>
<feature type="repeat" description="WD" evidence="3">
    <location>
        <begin position="92"/>
        <end position="135"/>
    </location>
</feature>
<dbReference type="PRINTS" id="PR00320">
    <property type="entry name" value="GPROTEINBRPT"/>
</dbReference>
<dbReference type="InterPro" id="IPR001680">
    <property type="entry name" value="WD40_rpt"/>
</dbReference>
<sequence length="618" mass="67915">MELEHAIGFGGKIRSCLLYHPNNRDIVYTAGGCVVIADMSDPHNQVFLRGHDDYITCIALSPSGRYIASGQQGENADVIVWDFDEKRLVYRLQSHDTGIACVSFSHDEKLLLSVGCNSDNRLFVWDMSSGLMTGQSAAVEKTDSQDIRCAVFGGFLKDIKRRDTQNYMFITAGQRCIRLWALDPHTGAWVHQGDGLTSLSHVRDYTCICFSPDRKYVFVGSTTGDVTVFDTKAKAMADSKQVCQGGVDSLLVLPGREEGTYLLMVGGGHGALTKLHAEGAKLSFVRDGSTQLLGGVTSLSLSGDGEEALAGTSLSYMYRARIDDLRTVLVSENHSDSVTFIAFPPDSSDRFATCSTDGTIRMWDLSDYRVLCKGVCKDGGVPYCMAFALECLLSGWSDGFVRCFDAETGEMLWKMSDVHRGGVTALGVSHNHRFMVTGGEEGDVRVWDIKQRDMVVHLKEHNAAVTSISIFSDDAHCLTASRDRNILSWDLRREKRIASLRQRMGGVNSVALASDQIQVVSVGQERRLTFWDLRDPEPVAAVNLPDEATANALSNNGRFVACGGKDQVVRVFDFEQNRLLMEGAGHSGCITCVRFSPDDRQLVSTGEDGCIFVWNIYA</sequence>
<dbReference type="PANTHER" id="PTHR13720:SF39">
    <property type="entry name" value="F-BOX DOMAIN-CONTAINING PROTEIN"/>
    <property type="match status" value="1"/>
</dbReference>